<proteinExistence type="predicted"/>
<gene>
    <name evidence="3" type="ORF">VSR74_11255</name>
</gene>
<accession>A0ABV0HK62</accession>
<reference evidence="3 4" key="1">
    <citation type="submission" date="2024-01" db="EMBL/GenBank/DDBJ databases">
        <title>Pseudocitrobacter sp. Endophytic strain Cyp-38L.</title>
        <authorList>
            <person name="Amer M.A."/>
            <person name="Hamed S.M."/>
        </authorList>
    </citation>
    <scope>NUCLEOTIDE SEQUENCE [LARGE SCALE GENOMIC DNA]</scope>
    <source>
        <strain evidence="3 4">Cyp38S</strain>
    </source>
</reference>
<evidence type="ECO:0000259" key="2">
    <source>
        <dbReference type="Pfam" id="PF00419"/>
    </source>
</evidence>
<dbReference type="PROSITE" id="PS51257">
    <property type="entry name" value="PROKAR_LIPOPROTEIN"/>
    <property type="match status" value="1"/>
</dbReference>
<keyword evidence="4" id="KW-1185">Reference proteome</keyword>
<dbReference type="PANTHER" id="PTHR33420">
    <property type="entry name" value="FIMBRIAL SUBUNIT ELFA-RELATED"/>
    <property type="match status" value="1"/>
</dbReference>
<dbReference type="SUPFAM" id="SSF49401">
    <property type="entry name" value="Bacterial adhesins"/>
    <property type="match status" value="1"/>
</dbReference>
<dbReference type="InterPro" id="IPR000259">
    <property type="entry name" value="Adhesion_dom_fimbrial"/>
</dbReference>
<evidence type="ECO:0000313" key="3">
    <source>
        <dbReference type="EMBL" id="MEO3990391.1"/>
    </source>
</evidence>
<name>A0ABV0HK62_9ENTR</name>
<feature type="signal peptide" evidence="1">
    <location>
        <begin position="1"/>
        <end position="20"/>
    </location>
</feature>
<sequence>MRKPLYALLLWSAALLPAEAVDNVHFTGTLTSGSCDLVLQGDLLDEVVFPTMSTSGLMARGQSAKVPVTFELENCDVSRKGRVSIKLTGAEDGDLPGYLAIDGGSVASGIGIGIETLDGAAVAINGNSGTTFTLEAGHNTLHLNAWIQAKTGVTPVAGDFTATATATFEYL</sequence>
<dbReference type="PANTHER" id="PTHR33420:SF9">
    <property type="entry name" value="MINOR FIMBRIAL SUBUNIT"/>
    <property type="match status" value="1"/>
</dbReference>
<dbReference type="InterPro" id="IPR036937">
    <property type="entry name" value="Adhesion_dom_fimbrial_sf"/>
</dbReference>
<keyword evidence="1" id="KW-0732">Signal</keyword>
<dbReference type="Proteomes" id="UP001444146">
    <property type="component" value="Unassembled WGS sequence"/>
</dbReference>
<dbReference type="InterPro" id="IPR050263">
    <property type="entry name" value="Bact_Fimbrial_Adh_Pro"/>
</dbReference>
<dbReference type="Gene3D" id="2.60.40.1090">
    <property type="entry name" value="Fimbrial-type adhesion domain"/>
    <property type="match status" value="1"/>
</dbReference>
<dbReference type="RefSeq" id="WP_347794811.1">
    <property type="nucleotide sequence ID" value="NZ_JAYMYY010000002.1"/>
</dbReference>
<dbReference type="InterPro" id="IPR008966">
    <property type="entry name" value="Adhesion_dom_sf"/>
</dbReference>
<dbReference type="EMBL" id="JAYMYY010000002">
    <property type="protein sequence ID" value="MEO3990391.1"/>
    <property type="molecule type" value="Genomic_DNA"/>
</dbReference>
<protein>
    <submittedName>
        <fullName evidence="3">Fimbrial protein</fullName>
    </submittedName>
</protein>
<comment type="caution">
    <text evidence="3">The sequence shown here is derived from an EMBL/GenBank/DDBJ whole genome shotgun (WGS) entry which is preliminary data.</text>
</comment>
<feature type="chain" id="PRO_5047221855" evidence="1">
    <location>
        <begin position="21"/>
        <end position="171"/>
    </location>
</feature>
<evidence type="ECO:0000256" key="1">
    <source>
        <dbReference type="SAM" id="SignalP"/>
    </source>
</evidence>
<evidence type="ECO:0000313" key="4">
    <source>
        <dbReference type="Proteomes" id="UP001444146"/>
    </source>
</evidence>
<dbReference type="Pfam" id="PF00419">
    <property type="entry name" value="Fimbrial"/>
    <property type="match status" value="1"/>
</dbReference>
<feature type="domain" description="Fimbrial-type adhesion" evidence="2">
    <location>
        <begin position="25"/>
        <end position="170"/>
    </location>
</feature>
<organism evidence="3 4">
    <name type="scientific">Pseudocitrobacter cyperus</name>
    <dbReference type="NCBI Taxonomy" id="3112843"/>
    <lineage>
        <taxon>Bacteria</taxon>
        <taxon>Pseudomonadati</taxon>
        <taxon>Pseudomonadota</taxon>
        <taxon>Gammaproteobacteria</taxon>
        <taxon>Enterobacterales</taxon>
        <taxon>Enterobacteriaceae</taxon>
        <taxon>Pseudocitrobacter</taxon>
    </lineage>
</organism>